<feature type="coiled-coil region" evidence="1">
    <location>
        <begin position="106"/>
        <end position="155"/>
    </location>
</feature>
<dbReference type="EMBL" id="JANCYW010000005">
    <property type="protein sequence ID" value="KAK4535498.1"/>
    <property type="molecule type" value="Genomic_DNA"/>
</dbReference>
<evidence type="ECO:0000313" key="5">
    <source>
        <dbReference type="Proteomes" id="UP001301350"/>
    </source>
</evidence>
<evidence type="ECO:0000256" key="1">
    <source>
        <dbReference type="SAM" id="Coils"/>
    </source>
</evidence>
<evidence type="ECO:0000256" key="2">
    <source>
        <dbReference type="SAM" id="MobiDB-lite"/>
    </source>
</evidence>
<feature type="transmembrane region" description="Helical" evidence="3">
    <location>
        <begin position="164"/>
        <end position="181"/>
    </location>
</feature>
<dbReference type="AlphaFoldDB" id="A0AAV9IT99"/>
<dbReference type="InterPro" id="IPR036259">
    <property type="entry name" value="MFS_trans_sf"/>
</dbReference>
<dbReference type="Proteomes" id="UP001301350">
    <property type="component" value="Unassembled WGS sequence"/>
</dbReference>
<gene>
    <name evidence="4" type="ORF">CDCA_CDCA05G1523</name>
</gene>
<feature type="region of interest" description="Disordered" evidence="2">
    <location>
        <begin position="46"/>
        <end position="78"/>
    </location>
</feature>
<feature type="transmembrane region" description="Helical" evidence="3">
    <location>
        <begin position="217"/>
        <end position="236"/>
    </location>
</feature>
<evidence type="ECO:0000256" key="3">
    <source>
        <dbReference type="SAM" id="Phobius"/>
    </source>
</evidence>
<feature type="transmembrane region" description="Helical" evidence="3">
    <location>
        <begin position="187"/>
        <end position="205"/>
    </location>
</feature>
<sequence>MPRLRKHFQIGWINVVVIKSSPTRAATSLHRRRLFRCRSPLYLPSRRPTGERRLRVSATDDRNPATSSSHIADTAASTVDPVEDRVRAELLAEGIELDQLLNPARVVKLERQRDECREQLARLNGDVSSSTSAAAAKLQQKMHKLDVELEREKRLVMQRGLKRVFLVQGVASAAAGGWLALNATFPLYLRALGFWMVWLLTIPSLRARKPRNAEKRALNAAFLIAPLCNLLLPAVWKDPTGLWAAQVLLLLACYTYYGAWGTEADALPKKAAAAAAPPQRGGIRLPKVLRWLDWGSWR</sequence>
<keyword evidence="3" id="KW-0472">Membrane</keyword>
<dbReference type="PANTHER" id="PTHR36359">
    <property type="entry name" value="PROTEIN RESISTANCE TO PHYTOPHTHORA 1, CHLOROPLASTIC"/>
    <property type="match status" value="1"/>
</dbReference>
<evidence type="ECO:0000313" key="4">
    <source>
        <dbReference type="EMBL" id="KAK4535498.1"/>
    </source>
</evidence>
<feature type="transmembrane region" description="Helical" evidence="3">
    <location>
        <begin position="242"/>
        <end position="260"/>
    </location>
</feature>
<feature type="compositionally biased region" description="Basic and acidic residues" evidence="2">
    <location>
        <begin position="48"/>
        <end position="63"/>
    </location>
</feature>
<keyword evidence="3" id="KW-0812">Transmembrane</keyword>
<keyword evidence="3" id="KW-1133">Transmembrane helix</keyword>
<dbReference type="GO" id="GO:0009507">
    <property type="term" value="C:chloroplast"/>
    <property type="evidence" value="ECO:0007669"/>
    <property type="project" value="TreeGrafter"/>
</dbReference>
<dbReference type="SUPFAM" id="SSF103473">
    <property type="entry name" value="MFS general substrate transporter"/>
    <property type="match status" value="1"/>
</dbReference>
<name>A0AAV9IT99_CYACA</name>
<accession>A0AAV9IT99</accession>
<keyword evidence="5" id="KW-1185">Reference proteome</keyword>
<keyword evidence="1" id="KW-0175">Coiled coil</keyword>
<comment type="caution">
    <text evidence="4">The sequence shown here is derived from an EMBL/GenBank/DDBJ whole genome shotgun (WGS) entry which is preliminary data.</text>
</comment>
<protein>
    <submittedName>
        <fullName evidence="4">Uncharacterized protein</fullName>
    </submittedName>
</protein>
<reference evidence="4 5" key="1">
    <citation type="submission" date="2022-07" db="EMBL/GenBank/DDBJ databases">
        <title>Genome-wide signatures of adaptation to extreme environments.</title>
        <authorList>
            <person name="Cho C.H."/>
            <person name="Yoon H.S."/>
        </authorList>
    </citation>
    <scope>NUCLEOTIDE SEQUENCE [LARGE SCALE GENOMIC DNA]</scope>
    <source>
        <strain evidence="4 5">DBV 063 E5</strain>
    </source>
</reference>
<organism evidence="4 5">
    <name type="scientific">Cyanidium caldarium</name>
    <name type="common">Red alga</name>
    <dbReference type="NCBI Taxonomy" id="2771"/>
    <lineage>
        <taxon>Eukaryota</taxon>
        <taxon>Rhodophyta</taxon>
        <taxon>Bangiophyceae</taxon>
        <taxon>Cyanidiales</taxon>
        <taxon>Cyanidiaceae</taxon>
        <taxon>Cyanidium</taxon>
    </lineage>
</organism>
<dbReference type="InterPro" id="IPR044966">
    <property type="entry name" value="RPH1"/>
</dbReference>
<dbReference type="GO" id="GO:0006952">
    <property type="term" value="P:defense response"/>
    <property type="evidence" value="ECO:0007669"/>
    <property type="project" value="InterPro"/>
</dbReference>
<feature type="compositionally biased region" description="Polar residues" evidence="2">
    <location>
        <begin position="64"/>
        <end position="77"/>
    </location>
</feature>
<dbReference type="PANTHER" id="PTHR36359:SF1">
    <property type="entry name" value="PROTEIN RESISTANCE TO PHYTOPHTHORA 1, CHLOROPLASTIC"/>
    <property type="match status" value="1"/>
</dbReference>
<proteinExistence type="predicted"/>